<organism evidence="2 4">
    <name type="scientific">Perkinsus olseni</name>
    <name type="common">Perkinsus atlanticus</name>
    <dbReference type="NCBI Taxonomy" id="32597"/>
    <lineage>
        <taxon>Eukaryota</taxon>
        <taxon>Sar</taxon>
        <taxon>Alveolata</taxon>
        <taxon>Perkinsozoa</taxon>
        <taxon>Perkinsea</taxon>
        <taxon>Perkinsida</taxon>
        <taxon>Perkinsidae</taxon>
        <taxon>Perkinsus</taxon>
    </lineage>
</organism>
<feature type="region of interest" description="Disordered" evidence="1">
    <location>
        <begin position="315"/>
        <end position="339"/>
    </location>
</feature>
<protein>
    <submittedName>
        <fullName evidence="2">Uncharacterized protein</fullName>
    </submittedName>
</protein>
<name>A0A7J6MK79_PEROL</name>
<evidence type="ECO:0000313" key="5">
    <source>
        <dbReference type="Proteomes" id="UP000572268"/>
    </source>
</evidence>
<reference evidence="4 5" key="1">
    <citation type="submission" date="2020-04" db="EMBL/GenBank/DDBJ databases">
        <title>Perkinsus olseni comparative genomics.</title>
        <authorList>
            <person name="Bogema D.R."/>
        </authorList>
    </citation>
    <scope>NUCLEOTIDE SEQUENCE [LARGE SCALE GENOMIC DNA]</scope>
    <source>
        <strain evidence="2">ATCC PRA-179</strain>
        <strain evidence="3">ATCC PRA-31</strain>
    </source>
</reference>
<evidence type="ECO:0000313" key="2">
    <source>
        <dbReference type="EMBL" id="KAF4671381.1"/>
    </source>
</evidence>
<dbReference type="OrthoDB" id="415809at2759"/>
<feature type="region of interest" description="Disordered" evidence="1">
    <location>
        <begin position="137"/>
        <end position="164"/>
    </location>
</feature>
<dbReference type="EMBL" id="JABANN010000003">
    <property type="protein sequence ID" value="KAF4676318.1"/>
    <property type="molecule type" value="Genomic_DNA"/>
</dbReference>
<evidence type="ECO:0000256" key="1">
    <source>
        <dbReference type="SAM" id="MobiDB-lite"/>
    </source>
</evidence>
<dbReference type="AlphaFoldDB" id="A0A7J6MK79"/>
<dbReference type="EMBL" id="JABAHT010000001">
    <property type="protein sequence ID" value="KAF4671381.1"/>
    <property type="molecule type" value="Genomic_DNA"/>
</dbReference>
<feature type="region of interest" description="Disordered" evidence="1">
    <location>
        <begin position="357"/>
        <end position="380"/>
    </location>
</feature>
<feature type="compositionally biased region" description="Basic residues" evidence="1">
    <location>
        <begin position="145"/>
        <end position="158"/>
    </location>
</feature>
<dbReference type="Proteomes" id="UP000570595">
    <property type="component" value="Unassembled WGS sequence"/>
</dbReference>
<comment type="caution">
    <text evidence="2">The sequence shown here is derived from an EMBL/GenBank/DDBJ whole genome shotgun (WGS) entry which is preliminary data.</text>
</comment>
<proteinExistence type="predicted"/>
<dbReference type="Proteomes" id="UP000572268">
    <property type="component" value="Unassembled WGS sequence"/>
</dbReference>
<evidence type="ECO:0000313" key="4">
    <source>
        <dbReference type="Proteomes" id="UP000570595"/>
    </source>
</evidence>
<accession>A0A7J6MK79</accession>
<sequence length="651" mass="72844">MTSASSLSDSWHAFRRGDQVWNCYRVKEGEPRLYLISQRMFLVQQPASAVISRTTNKYGRMDHHSYKSDVPLQYIHPTGHGGWSHYQLPQLHGGGYQEDAALGDKASKAISKGLHLPSGSTSSKYTGIIAEMPMMSPSSISHTTAGRRHSTSKKHHRRLSQDVQSSNVNPNLKVHIGTFPTKHIDRTPLPEDASVSPFDEEFPILQSHKMSNVNPNLTVSIGSLPSKKIGMAPIPEDFAVSPFDDMWDVLTDHKTLTQSNINKGLRVRSNTFPTVHADTTPLDEDNSVSPFDDEWPIPVDENRLQHMVTSNVNPTLPVAHSTLPTKNINKKPLPDDDSVSPFDEHFPLPSSYWESNVNPTLRAKDGTMPTKKWDSRPLPEDMTESPFDEDFPHMKGYCQSNVNPDLTVSMGTFPTKNVDYSPLPEDPTVSPFDEDFPHLQNVDMLSQTWMQSNVNPGLRARVGSFPTAEHIDPTPLPEDTTVSPFEEEFPRFMGQESIHDFRSYSPFEEEFNSVANWPVARERSESSLKQRRVSQVKQGLKETLIRLGSQEKYGNVKATHWHLDKQIQPYEEVDQTATSMPTDWLTAVGVTPIARAPGRTAFPRMTPKAADIKPSQGTGRIGTTGVITSQPSYIAGHFQSTRRQHQQPSGV</sequence>
<evidence type="ECO:0000313" key="3">
    <source>
        <dbReference type="EMBL" id="KAF4676318.1"/>
    </source>
</evidence>
<gene>
    <name evidence="3" type="ORF">FOL46_004919</name>
    <name evidence="2" type="ORF">FOZ61_000006</name>
</gene>